<evidence type="ECO:0000313" key="2">
    <source>
        <dbReference type="Proteomes" id="UP001549047"/>
    </source>
</evidence>
<organism evidence="1 2">
    <name type="scientific">Rhizobium aquaticum</name>
    <dbReference type="NCBI Taxonomy" id="1549636"/>
    <lineage>
        <taxon>Bacteria</taxon>
        <taxon>Pseudomonadati</taxon>
        <taxon>Pseudomonadota</taxon>
        <taxon>Alphaproteobacteria</taxon>
        <taxon>Hyphomicrobiales</taxon>
        <taxon>Rhizobiaceae</taxon>
        <taxon>Rhizobium/Agrobacterium group</taxon>
        <taxon>Rhizobium</taxon>
    </lineage>
</organism>
<dbReference type="RefSeq" id="WP_354557378.1">
    <property type="nucleotide sequence ID" value="NZ_JBEPMB010000005.1"/>
</dbReference>
<accession>A0ABV2J2E0</accession>
<sequence length="263" mass="30136">MIFRSAIYEGHVVHRRFAPKTHTLNYRVFSLLIDLDELDALNAKLRFFGVDRFALFSFFNRDHGNLKPSESLKEWALAHVAETGFDTTGMRVEMLCYPRIFGYTFNPLTVYYCYAPDGALKTVLYEVCNTFHERHTYIIPTSGQDGPVKHSCAKTFYVSPFMPMDCEYHFDILKPEDRAAIRITETGPDGKMLFASFAGERRPMSDRTLLRAFLKYPLMTMKVTAAIHIEAVRLWIKGLKIYRHSPAEKVVDSSLVGAVKPGE</sequence>
<dbReference type="PANTHER" id="PTHR33973:SF4">
    <property type="entry name" value="OS07G0153300 PROTEIN"/>
    <property type="match status" value="1"/>
</dbReference>
<dbReference type="InterPro" id="IPR010775">
    <property type="entry name" value="DUF1365"/>
</dbReference>
<keyword evidence="2" id="KW-1185">Reference proteome</keyword>
<dbReference type="Pfam" id="PF07103">
    <property type="entry name" value="DUF1365"/>
    <property type="match status" value="1"/>
</dbReference>
<name>A0ABV2J2E0_9HYPH</name>
<reference evidence="1 2" key="1">
    <citation type="submission" date="2024-06" db="EMBL/GenBank/DDBJ databases">
        <title>Genomic Encyclopedia of Type Strains, Phase IV (KMG-IV): sequencing the most valuable type-strain genomes for metagenomic binning, comparative biology and taxonomic classification.</title>
        <authorList>
            <person name="Goeker M."/>
        </authorList>
    </citation>
    <scope>NUCLEOTIDE SEQUENCE [LARGE SCALE GENOMIC DNA]</scope>
    <source>
        <strain evidence="1 2">DSM 29780</strain>
    </source>
</reference>
<dbReference type="EMBL" id="JBEPMB010000005">
    <property type="protein sequence ID" value="MET3614888.1"/>
    <property type="molecule type" value="Genomic_DNA"/>
</dbReference>
<evidence type="ECO:0000313" key="1">
    <source>
        <dbReference type="EMBL" id="MET3614888.1"/>
    </source>
</evidence>
<protein>
    <submittedName>
        <fullName evidence="1">DUF1365 family protein</fullName>
    </submittedName>
</protein>
<dbReference type="Proteomes" id="UP001549047">
    <property type="component" value="Unassembled WGS sequence"/>
</dbReference>
<gene>
    <name evidence="1" type="ORF">ABID16_003231</name>
</gene>
<comment type="caution">
    <text evidence="1">The sequence shown here is derived from an EMBL/GenBank/DDBJ whole genome shotgun (WGS) entry which is preliminary data.</text>
</comment>
<proteinExistence type="predicted"/>
<dbReference type="PANTHER" id="PTHR33973">
    <property type="entry name" value="OS07G0153300 PROTEIN"/>
    <property type="match status" value="1"/>
</dbReference>